<dbReference type="AlphaFoldDB" id="A0AAV6KHA1"/>
<feature type="region of interest" description="Disordered" evidence="1">
    <location>
        <begin position="44"/>
        <end position="64"/>
    </location>
</feature>
<reference evidence="2" key="1">
    <citation type="submission" date="2020-08" db="EMBL/GenBank/DDBJ databases">
        <title>Plant Genome Project.</title>
        <authorList>
            <person name="Zhang R.-G."/>
        </authorList>
    </citation>
    <scope>NUCLEOTIDE SEQUENCE</scope>
    <source>
        <strain evidence="2">WSP0</strain>
        <tissue evidence="2">Leaf</tissue>
    </source>
</reference>
<dbReference type="Proteomes" id="UP000823749">
    <property type="component" value="Chromosome 4"/>
</dbReference>
<keyword evidence="3" id="KW-1185">Reference proteome</keyword>
<proteinExistence type="predicted"/>
<protein>
    <submittedName>
        <fullName evidence="2">Uncharacterized protein</fullName>
    </submittedName>
</protein>
<name>A0AAV6KHA1_9ERIC</name>
<evidence type="ECO:0000313" key="3">
    <source>
        <dbReference type="Proteomes" id="UP000823749"/>
    </source>
</evidence>
<gene>
    <name evidence="2" type="ORF">RHGRI_010137</name>
</gene>
<evidence type="ECO:0000313" key="2">
    <source>
        <dbReference type="EMBL" id="KAG5551926.1"/>
    </source>
</evidence>
<evidence type="ECO:0000256" key="1">
    <source>
        <dbReference type="SAM" id="MobiDB-lite"/>
    </source>
</evidence>
<accession>A0AAV6KHA1</accession>
<organism evidence="2 3">
    <name type="scientific">Rhododendron griersonianum</name>
    <dbReference type="NCBI Taxonomy" id="479676"/>
    <lineage>
        <taxon>Eukaryota</taxon>
        <taxon>Viridiplantae</taxon>
        <taxon>Streptophyta</taxon>
        <taxon>Embryophyta</taxon>
        <taxon>Tracheophyta</taxon>
        <taxon>Spermatophyta</taxon>
        <taxon>Magnoliopsida</taxon>
        <taxon>eudicotyledons</taxon>
        <taxon>Gunneridae</taxon>
        <taxon>Pentapetalae</taxon>
        <taxon>asterids</taxon>
        <taxon>Ericales</taxon>
        <taxon>Ericaceae</taxon>
        <taxon>Ericoideae</taxon>
        <taxon>Rhodoreae</taxon>
        <taxon>Rhododendron</taxon>
    </lineage>
</organism>
<dbReference type="EMBL" id="JACTNZ010000004">
    <property type="protein sequence ID" value="KAG5551926.1"/>
    <property type="molecule type" value="Genomic_DNA"/>
</dbReference>
<comment type="caution">
    <text evidence="2">The sequence shown here is derived from an EMBL/GenBank/DDBJ whole genome shotgun (WGS) entry which is preliminary data.</text>
</comment>
<sequence>MKVSHKGDGIPEIWSAEELEAGDGVLLEIPMRYGCMAAQMKAVRRPARSSSIDRRPHRRSSSSLSCRHPLLVNTFGGTSNSSWKLAAPDET</sequence>